<keyword evidence="4" id="KW-1133">Transmembrane helix</keyword>
<accession>A0A9E2KP89</accession>
<dbReference type="SMART" id="SM00563">
    <property type="entry name" value="PlsC"/>
    <property type="match status" value="1"/>
</dbReference>
<evidence type="ECO:0000256" key="2">
    <source>
        <dbReference type="ARBA" id="ARBA00022679"/>
    </source>
</evidence>
<keyword evidence="2" id="KW-0808">Transferase</keyword>
<dbReference type="GO" id="GO:0003841">
    <property type="term" value="F:1-acylglycerol-3-phosphate O-acyltransferase activity"/>
    <property type="evidence" value="ECO:0007669"/>
    <property type="project" value="TreeGrafter"/>
</dbReference>
<dbReference type="GO" id="GO:0006654">
    <property type="term" value="P:phosphatidic acid biosynthetic process"/>
    <property type="evidence" value="ECO:0007669"/>
    <property type="project" value="TreeGrafter"/>
</dbReference>
<gene>
    <name evidence="6" type="ORF">IAA31_03530</name>
</gene>
<name>A0A9E2KP89_9GAMM</name>
<comment type="pathway">
    <text evidence="1">Lipid metabolism.</text>
</comment>
<keyword evidence="4" id="KW-0472">Membrane</keyword>
<proteinExistence type="predicted"/>
<dbReference type="InterPro" id="IPR002123">
    <property type="entry name" value="Plipid/glycerol_acylTrfase"/>
</dbReference>
<dbReference type="EMBL" id="JAHLFG010000037">
    <property type="protein sequence ID" value="MBU3826542.1"/>
    <property type="molecule type" value="Genomic_DNA"/>
</dbReference>
<keyword evidence="4" id="KW-0812">Transmembrane</keyword>
<dbReference type="Pfam" id="PF01553">
    <property type="entry name" value="Acyltransferase"/>
    <property type="match status" value="1"/>
</dbReference>
<dbReference type="CDD" id="cd07989">
    <property type="entry name" value="LPLAT_AGPAT-like"/>
    <property type="match status" value="1"/>
</dbReference>
<evidence type="ECO:0000259" key="5">
    <source>
        <dbReference type="SMART" id="SM00563"/>
    </source>
</evidence>
<reference evidence="6" key="2">
    <citation type="submission" date="2021-04" db="EMBL/GenBank/DDBJ databases">
        <authorList>
            <person name="Gilroy R."/>
        </authorList>
    </citation>
    <scope>NUCLEOTIDE SEQUENCE</scope>
    <source>
        <strain evidence="6">687</strain>
    </source>
</reference>
<evidence type="ECO:0000256" key="3">
    <source>
        <dbReference type="ARBA" id="ARBA00023315"/>
    </source>
</evidence>
<evidence type="ECO:0000256" key="1">
    <source>
        <dbReference type="ARBA" id="ARBA00005189"/>
    </source>
</evidence>
<dbReference type="Proteomes" id="UP000824150">
    <property type="component" value="Unassembled WGS sequence"/>
</dbReference>
<evidence type="ECO:0000313" key="6">
    <source>
        <dbReference type="EMBL" id="MBU3826542.1"/>
    </source>
</evidence>
<comment type="caution">
    <text evidence="6">The sequence shown here is derived from an EMBL/GenBank/DDBJ whole genome shotgun (WGS) entry which is preliminary data.</text>
</comment>
<evidence type="ECO:0000313" key="7">
    <source>
        <dbReference type="Proteomes" id="UP000824150"/>
    </source>
</evidence>
<evidence type="ECO:0000256" key="4">
    <source>
        <dbReference type="SAM" id="Phobius"/>
    </source>
</evidence>
<dbReference type="AlphaFoldDB" id="A0A9E2KP89"/>
<dbReference type="PANTHER" id="PTHR10434">
    <property type="entry name" value="1-ACYL-SN-GLYCEROL-3-PHOSPHATE ACYLTRANSFERASE"/>
    <property type="match status" value="1"/>
</dbReference>
<feature type="transmembrane region" description="Helical" evidence="4">
    <location>
        <begin position="15"/>
        <end position="39"/>
    </location>
</feature>
<reference evidence="6" key="1">
    <citation type="journal article" date="2021" name="PeerJ">
        <title>Extensive microbial diversity within the chicken gut microbiome revealed by metagenomics and culture.</title>
        <authorList>
            <person name="Gilroy R."/>
            <person name="Ravi A."/>
            <person name="Getino M."/>
            <person name="Pursley I."/>
            <person name="Horton D.L."/>
            <person name="Alikhan N.F."/>
            <person name="Baker D."/>
            <person name="Gharbi K."/>
            <person name="Hall N."/>
            <person name="Watson M."/>
            <person name="Adriaenssens E.M."/>
            <person name="Foster-Nyarko E."/>
            <person name="Jarju S."/>
            <person name="Secka A."/>
            <person name="Antonio M."/>
            <person name="Oren A."/>
            <person name="Chaudhuri R.R."/>
            <person name="La Ragione R."/>
            <person name="Hildebrand F."/>
            <person name="Pallen M.J."/>
        </authorList>
    </citation>
    <scope>NUCLEOTIDE SEQUENCE</scope>
    <source>
        <strain evidence="6">687</strain>
    </source>
</reference>
<dbReference type="PANTHER" id="PTHR10434:SF66">
    <property type="entry name" value="PHOSPHOLIPID_GLYCEROL ACYLTRANSFERASE DOMAIN-CONTAINING PROTEIN"/>
    <property type="match status" value="1"/>
</dbReference>
<dbReference type="SUPFAM" id="SSF69593">
    <property type="entry name" value="Glycerol-3-phosphate (1)-acyltransferase"/>
    <property type="match status" value="1"/>
</dbReference>
<feature type="domain" description="Phospholipid/glycerol acyltransferase" evidence="5">
    <location>
        <begin position="86"/>
        <end position="193"/>
    </location>
</feature>
<organism evidence="6 7">
    <name type="scientific">Candidatus Anaerobiospirillum merdipullorum</name>
    <dbReference type="NCBI Taxonomy" id="2838450"/>
    <lineage>
        <taxon>Bacteria</taxon>
        <taxon>Pseudomonadati</taxon>
        <taxon>Pseudomonadota</taxon>
        <taxon>Gammaproteobacteria</taxon>
        <taxon>Aeromonadales</taxon>
        <taxon>Succinivibrionaceae</taxon>
        <taxon>Anaerobiospirillum</taxon>
    </lineage>
</organism>
<sequence>MAACERFYRQCATALGYALFFGGALILWAVVLPLIALLMRDKRQRRHYFRQTIGLSFRLFLHLLCFLRVIELKVTGLEHLRAVKGGLILANHPTLIDYVVLTALLPDLTCMVKEALWHNFFLGGVIRGADYVSNGEQGQLLTQCRRRLQQGENILIFPEGTRSAVSGKVLKRGAANVALRCGADVYCLRLQVSAPLLDKVHPWYAVPRQRPIFTVSFQRKLSYQSFACTDEEQLPHAVRNLNRLFGQVLFD</sequence>
<keyword evidence="3 6" id="KW-0012">Acyltransferase</keyword>
<protein>
    <submittedName>
        <fullName evidence="6">1-acyl-sn-glycerol-3-phosphate acyltransferase</fullName>
    </submittedName>
</protein>